<sequence length="118" mass="13134">MSRHYTGSCHCGDIKFSFKAPEIVDGLRCNCTVCQKKGAMMSNFFVAPEDIDIEAKEGAIATYEFGTHVAKHHFCKRCGIYPFHQTMRKPGHYRIHLGCVDGVDVLSLPHVLVDGASF</sequence>
<dbReference type="InterPro" id="IPR006913">
    <property type="entry name" value="CENP-V/GFA"/>
</dbReference>
<dbReference type="OrthoDB" id="9805575at2"/>
<dbReference type="Pfam" id="PF04828">
    <property type="entry name" value="GFA"/>
    <property type="match status" value="1"/>
</dbReference>
<evidence type="ECO:0000313" key="5">
    <source>
        <dbReference type="EMBL" id="EAR62506.1"/>
    </source>
</evidence>
<dbReference type="InterPro" id="IPR011057">
    <property type="entry name" value="Mss4-like_sf"/>
</dbReference>
<accession>A0A7U8C8I7</accession>
<dbReference type="RefSeq" id="WP_007021524.1">
    <property type="nucleotide sequence ID" value="NZ_CH724126.1"/>
</dbReference>
<dbReference type="SUPFAM" id="SSF51316">
    <property type="entry name" value="Mss4-like"/>
    <property type="match status" value="1"/>
</dbReference>
<evidence type="ECO:0000256" key="2">
    <source>
        <dbReference type="ARBA" id="ARBA00022723"/>
    </source>
</evidence>
<reference evidence="5 6" key="1">
    <citation type="submission" date="2006-02" db="EMBL/GenBank/DDBJ databases">
        <authorList>
            <person name="Pinhassi J."/>
            <person name="Pedros-Alio C."/>
            <person name="Ferriera S."/>
            <person name="Johnson J."/>
            <person name="Kravitz S."/>
            <person name="Halpern A."/>
            <person name="Remington K."/>
            <person name="Beeson K."/>
            <person name="Tran B."/>
            <person name="Rogers Y.-H."/>
            <person name="Friedman R."/>
            <person name="Venter J.C."/>
        </authorList>
    </citation>
    <scope>NUCLEOTIDE SEQUENCE [LARGE SCALE GENOMIC DNA]</scope>
    <source>
        <strain evidence="5 6">MED92</strain>
    </source>
</reference>
<keyword evidence="3" id="KW-0862">Zinc</keyword>
<evidence type="ECO:0000259" key="4">
    <source>
        <dbReference type="PROSITE" id="PS51891"/>
    </source>
</evidence>
<keyword evidence="6" id="KW-1185">Reference proteome</keyword>
<feature type="domain" description="CENP-V/GFA" evidence="4">
    <location>
        <begin position="5"/>
        <end position="118"/>
    </location>
</feature>
<dbReference type="EMBL" id="AAOW01000002">
    <property type="protein sequence ID" value="EAR62506.1"/>
    <property type="molecule type" value="Genomic_DNA"/>
</dbReference>
<name>A0A7U8C8I7_NEPCE</name>
<dbReference type="GO" id="GO:0046872">
    <property type="term" value="F:metal ion binding"/>
    <property type="evidence" value="ECO:0007669"/>
    <property type="project" value="UniProtKB-KW"/>
</dbReference>
<dbReference type="PROSITE" id="PS51891">
    <property type="entry name" value="CENP_V_GFA"/>
    <property type="match status" value="1"/>
</dbReference>
<protein>
    <submittedName>
        <fullName evidence="5">Glutathione-dependent formaldehyde-activating, GFA</fullName>
    </submittedName>
</protein>
<dbReference type="PANTHER" id="PTHR28620">
    <property type="entry name" value="CENTROMERE PROTEIN V"/>
    <property type="match status" value="1"/>
</dbReference>
<organism evidence="5 6">
    <name type="scientific">Neptuniibacter caesariensis</name>
    <dbReference type="NCBI Taxonomy" id="207954"/>
    <lineage>
        <taxon>Bacteria</taxon>
        <taxon>Pseudomonadati</taxon>
        <taxon>Pseudomonadota</taxon>
        <taxon>Gammaproteobacteria</taxon>
        <taxon>Oceanospirillales</taxon>
        <taxon>Oceanospirillaceae</taxon>
        <taxon>Neptuniibacter</taxon>
    </lineage>
</organism>
<comment type="caution">
    <text evidence="5">The sequence shown here is derived from an EMBL/GenBank/DDBJ whole genome shotgun (WGS) entry which is preliminary data.</text>
</comment>
<comment type="similarity">
    <text evidence="1">Belongs to the Gfa family.</text>
</comment>
<dbReference type="Gene3D" id="2.170.150.70">
    <property type="match status" value="1"/>
</dbReference>
<dbReference type="AlphaFoldDB" id="A0A7U8C8I7"/>
<dbReference type="PANTHER" id="PTHR28620:SF1">
    <property type="entry name" value="CENP-V_GFA DOMAIN-CONTAINING PROTEIN"/>
    <property type="match status" value="1"/>
</dbReference>
<dbReference type="GO" id="GO:0016846">
    <property type="term" value="F:carbon-sulfur lyase activity"/>
    <property type="evidence" value="ECO:0007669"/>
    <property type="project" value="InterPro"/>
</dbReference>
<gene>
    <name evidence="5" type="ORF">MED92_05293</name>
</gene>
<proteinExistence type="inferred from homology"/>
<evidence type="ECO:0000313" key="6">
    <source>
        <dbReference type="Proteomes" id="UP000002171"/>
    </source>
</evidence>
<evidence type="ECO:0000256" key="1">
    <source>
        <dbReference type="ARBA" id="ARBA00005495"/>
    </source>
</evidence>
<keyword evidence="2" id="KW-0479">Metal-binding</keyword>
<dbReference type="Proteomes" id="UP000002171">
    <property type="component" value="Unassembled WGS sequence"/>
</dbReference>
<evidence type="ECO:0000256" key="3">
    <source>
        <dbReference type="ARBA" id="ARBA00022833"/>
    </source>
</evidence>
<dbReference type="InterPro" id="IPR052355">
    <property type="entry name" value="CENP-V-like"/>
</dbReference>